<reference evidence="2" key="1">
    <citation type="journal article" date="2014" name="Int. J. Syst. Evol. Microbiol.">
        <title>Complete genome sequence of Corynebacterium casei LMG S-19264T (=DSM 44701T), isolated from a smear-ripened cheese.</title>
        <authorList>
            <consortium name="US DOE Joint Genome Institute (JGI-PGF)"/>
            <person name="Walter F."/>
            <person name="Albersmeier A."/>
            <person name="Kalinowski J."/>
            <person name="Ruckert C."/>
        </authorList>
    </citation>
    <scope>NUCLEOTIDE SEQUENCE</scope>
    <source>
        <strain evidence="2">CGMCC 4.3508</strain>
    </source>
</reference>
<feature type="compositionally biased region" description="Basic and acidic residues" evidence="1">
    <location>
        <begin position="26"/>
        <end position="65"/>
    </location>
</feature>
<dbReference type="RefSeq" id="WP_058854175.1">
    <property type="nucleotide sequence ID" value="NZ_BMMH01000003.1"/>
</dbReference>
<accession>A0A917VRL6</accession>
<dbReference type="EMBL" id="BMMH01000003">
    <property type="protein sequence ID" value="GGL07439.1"/>
    <property type="molecule type" value="Genomic_DNA"/>
</dbReference>
<keyword evidence="3" id="KW-1185">Reference proteome</keyword>
<name>A0A917VRL6_9NOCA</name>
<evidence type="ECO:0000313" key="2">
    <source>
        <dbReference type="EMBL" id="GGL07439.1"/>
    </source>
</evidence>
<sequence length="179" mass="20573">MDRDFGDQPDIAARPRAQGRGSLSAARRDELTEELASRLHNEWRAPRLRDDGRYEERPKQVRDDQEWITAHGTDQVDIANTDYRDLPLDYRRENQESAKVALPLALDEHLAGRDPARAGFVEDASEQVHIAWLDRNRDWAPPDQSLPYGRLSEEEKEKDRVVVRAAVDLINEQLRDGPA</sequence>
<organism evidence="2 3">
    <name type="scientific">Nocardia jinanensis</name>
    <dbReference type="NCBI Taxonomy" id="382504"/>
    <lineage>
        <taxon>Bacteria</taxon>
        <taxon>Bacillati</taxon>
        <taxon>Actinomycetota</taxon>
        <taxon>Actinomycetes</taxon>
        <taxon>Mycobacteriales</taxon>
        <taxon>Nocardiaceae</taxon>
        <taxon>Nocardia</taxon>
    </lineage>
</organism>
<evidence type="ECO:0000313" key="3">
    <source>
        <dbReference type="Proteomes" id="UP000638263"/>
    </source>
</evidence>
<dbReference type="Proteomes" id="UP000638263">
    <property type="component" value="Unassembled WGS sequence"/>
</dbReference>
<feature type="region of interest" description="Disordered" evidence="1">
    <location>
        <begin position="1"/>
        <end position="66"/>
    </location>
</feature>
<reference evidence="2" key="2">
    <citation type="submission" date="2020-09" db="EMBL/GenBank/DDBJ databases">
        <authorList>
            <person name="Sun Q."/>
            <person name="Zhou Y."/>
        </authorList>
    </citation>
    <scope>NUCLEOTIDE SEQUENCE</scope>
    <source>
        <strain evidence="2">CGMCC 4.3508</strain>
    </source>
</reference>
<proteinExistence type="predicted"/>
<comment type="caution">
    <text evidence="2">The sequence shown here is derived from an EMBL/GenBank/DDBJ whole genome shotgun (WGS) entry which is preliminary data.</text>
</comment>
<dbReference type="AlphaFoldDB" id="A0A917VRL6"/>
<gene>
    <name evidence="2" type="ORF">GCM10011588_22430</name>
</gene>
<evidence type="ECO:0000256" key="1">
    <source>
        <dbReference type="SAM" id="MobiDB-lite"/>
    </source>
</evidence>
<protein>
    <submittedName>
        <fullName evidence="2">Uncharacterized protein</fullName>
    </submittedName>
</protein>